<sequence length="504" mass="55247">MTDGRLVYTVDEALFAVGFGKFQVLVLLYAGLGWASEAMEMMLLSTIGPAVQQQWGLSSAKQSLITSMVFVGMMIGAYSWGLVSDKFGRRRGFLVTAIITSAAGLLSSFAPNYITLILFRCLVGLGLGGGPVLLAWFLEFVPAPKRGTWMVIFQVFWTIGAISEAALAWIIMPRLSWRWLLAVAALPSFLLLVFYTMTPESPRYLCLKGRKVDALGILEKVAKLNGKVLPPGVLVTDHELELQEKSLPVEDGNTGLPQNDEDVNHPPPMWKDSNMGPFRSLLTLLSPRLARSTLLLWVVFFGNAFSYYGLVLLTTELNDRNRHCPLTQMQPQTAVDVNYKDVFITSFAEIPGIILAGLTVDRFGRKLSMSVVFFICGIFLLPLVVHQSATLTTALLFIARIFITDTFTVVYVYAPEMYPTSVRSTGVGVASSMGRIGGMVSPYVAIMLVQGCHQAAAILLFMAVAFASGICVSLFPFDTKGRDLTESICSIKNETPKVMTQAEP</sequence>
<dbReference type="InterPro" id="IPR020846">
    <property type="entry name" value="MFS_dom"/>
</dbReference>
<evidence type="ECO:0000256" key="1">
    <source>
        <dbReference type="ARBA" id="ARBA00004141"/>
    </source>
</evidence>
<name>B9RHS3_RICCO</name>
<accession>B9RHS3</accession>
<dbReference type="Gene3D" id="1.20.1250.20">
    <property type="entry name" value="MFS general substrate transporter like domains"/>
    <property type="match status" value="1"/>
</dbReference>
<evidence type="ECO:0000256" key="4">
    <source>
        <dbReference type="ARBA" id="ARBA00022989"/>
    </source>
</evidence>
<feature type="transmembrane region" description="Helical" evidence="6">
    <location>
        <begin position="426"/>
        <end position="449"/>
    </location>
</feature>
<evidence type="ECO:0000313" key="9">
    <source>
        <dbReference type="Proteomes" id="UP000008311"/>
    </source>
</evidence>
<keyword evidence="4 6" id="KW-1133">Transmembrane helix</keyword>
<feature type="transmembrane region" description="Helical" evidence="6">
    <location>
        <begin position="367"/>
        <end position="385"/>
    </location>
</feature>
<dbReference type="Pfam" id="PF00083">
    <property type="entry name" value="Sugar_tr"/>
    <property type="match status" value="1"/>
</dbReference>
<evidence type="ECO:0000256" key="2">
    <source>
        <dbReference type="ARBA" id="ARBA00022448"/>
    </source>
</evidence>
<comment type="subcellular location">
    <subcellularLocation>
        <location evidence="1">Membrane</location>
        <topology evidence="1">Multi-pass membrane protein</topology>
    </subcellularLocation>
</comment>
<feature type="transmembrane region" description="Helical" evidence="6">
    <location>
        <begin position="92"/>
        <end position="111"/>
    </location>
</feature>
<dbReference type="AlphaFoldDB" id="B9RHS3"/>
<dbReference type="SUPFAM" id="SSF103473">
    <property type="entry name" value="MFS general substrate transporter"/>
    <property type="match status" value="1"/>
</dbReference>
<dbReference type="InterPro" id="IPR005828">
    <property type="entry name" value="MFS_sugar_transport-like"/>
</dbReference>
<evidence type="ECO:0000256" key="5">
    <source>
        <dbReference type="ARBA" id="ARBA00023136"/>
    </source>
</evidence>
<dbReference type="FunFam" id="1.20.1250.20:FF:000232">
    <property type="entry name" value="Organic cation/carnitine transporter 7"/>
    <property type="match status" value="1"/>
</dbReference>
<dbReference type="GO" id="GO:0016020">
    <property type="term" value="C:membrane"/>
    <property type="evidence" value="ECO:0007669"/>
    <property type="project" value="UniProtKB-SubCell"/>
</dbReference>
<dbReference type="PANTHER" id="PTHR23511">
    <property type="entry name" value="SYNAPTIC VESICLE GLYCOPROTEIN 2"/>
    <property type="match status" value="1"/>
</dbReference>
<feature type="transmembrane region" description="Helical" evidence="6">
    <location>
        <begin position="12"/>
        <end position="35"/>
    </location>
</feature>
<feature type="domain" description="Major facilitator superfamily (MFS) profile" evidence="7">
    <location>
        <begin position="26"/>
        <end position="480"/>
    </location>
</feature>
<keyword evidence="3 6" id="KW-0812">Transmembrane</keyword>
<proteinExistence type="predicted"/>
<keyword evidence="8" id="KW-0762">Sugar transport</keyword>
<feature type="transmembrane region" description="Helical" evidence="6">
    <location>
        <begin position="294"/>
        <end position="313"/>
    </location>
</feature>
<feature type="transmembrane region" description="Helical" evidence="6">
    <location>
        <begin position="391"/>
        <end position="414"/>
    </location>
</feature>
<evidence type="ECO:0000259" key="7">
    <source>
        <dbReference type="PROSITE" id="PS50850"/>
    </source>
</evidence>
<reference evidence="9" key="1">
    <citation type="journal article" date="2010" name="Nat. Biotechnol.">
        <title>Draft genome sequence of the oilseed species Ricinus communis.</title>
        <authorList>
            <person name="Chan A.P."/>
            <person name="Crabtree J."/>
            <person name="Zhao Q."/>
            <person name="Lorenzi H."/>
            <person name="Orvis J."/>
            <person name="Puiu D."/>
            <person name="Melake-Berhan A."/>
            <person name="Jones K.M."/>
            <person name="Redman J."/>
            <person name="Chen G."/>
            <person name="Cahoon E.B."/>
            <person name="Gedil M."/>
            <person name="Stanke M."/>
            <person name="Haas B.J."/>
            <person name="Wortman J.R."/>
            <person name="Fraser-Liggett C.M."/>
            <person name="Ravel J."/>
            <person name="Rabinowicz P.D."/>
        </authorList>
    </citation>
    <scope>NUCLEOTIDE SEQUENCE [LARGE SCALE GENOMIC DNA]</scope>
    <source>
        <strain evidence="9">cv. Hale</strain>
    </source>
</reference>
<evidence type="ECO:0000256" key="3">
    <source>
        <dbReference type="ARBA" id="ARBA00022692"/>
    </source>
</evidence>
<dbReference type="EMBL" id="EQ973781">
    <property type="protein sequence ID" value="EEF48695.1"/>
    <property type="molecule type" value="Genomic_DNA"/>
</dbReference>
<keyword evidence="2" id="KW-0813">Transport</keyword>
<keyword evidence="9" id="KW-1185">Reference proteome</keyword>
<evidence type="ECO:0000256" key="6">
    <source>
        <dbReference type="SAM" id="Phobius"/>
    </source>
</evidence>
<dbReference type="GO" id="GO:0022857">
    <property type="term" value="F:transmembrane transporter activity"/>
    <property type="evidence" value="ECO:0007669"/>
    <property type="project" value="InterPro"/>
</dbReference>
<dbReference type="InterPro" id="IPR036259">
    <property type="entry name" value="MFS_trans_sf"/>
</dbReference>
<organism evidence="8 9">
    <name type="scientific">Ricinus communis</name>
    <name type="common">Castor bean</name>
    <dbReference type="NCBI Taxonomy" id="3988"/>
    <lineage>
        <taxon>Eukaryota</taxon>
        <taxon>Viridiplantae</taxon>
        <taxon>Streptophyta</taxon>
        <taxon>Embryophyta</taxon>
        <taxon>Tracheophyta</taxon>
        <taxon>Spermatophyta</taxon>
        <taxon>Magnoliopsida</taxon>
        <taxon>eudicotyledons</taxon>
        <taxon>Gunneridae</taxon>
        <taxon>Pentapetalae</taxon>
        <taxon>rosids</taxon>
        <taxon>fabids</taxon>
        <taxon>Malpighiales</taxon>
        <taxon>Euphorbiaceae</taxon>
        <taxon>Acalyphoideae</taxon>
        <taxon>Acalypheae</taxon>
        <taxon>Ricinus</taxon>
    </lineage>
</organism>
<feature type="transmembrane region" description="Helical" evidence="6">
    <location>
        <begin position="455"/>
        <end position="477"/>
    </location>
</feature>
<dbReference type="eggNOG" id="KOG0253">
    <property type="taxonomic scope" value="Eukaryota"/>
</dbReference>
<evidence type="ECO:0000313" key="8">
    <source>
        <dbReference type="EMBL" id="EEF48695.1"/>
    </source>
</evidence>
<gene>
    <name evidence="8" type="ORF">RCOM_1573270</name>
</gene>
<dbReference type="FunCoup" id="B9RHS3">
    <property type="interactions" value="574"/>
</dbReference>
<dbReference type="Proteomes" id="UP000008311">
    <property type="component" value="Unassembled WGS sequence"/>
</dbReference>
<feature type="transmembrane region" description="Helical" evidence="6">
    <location>
        <begin position="64"/>
        <end position="83"/>
    </location>
</feature>
<feature type="transmembrane region" description="Helical" evidence="6">
    <location>
        <begin position="177"/>
        <end position="195"/>
    </location>
</feature>
<protein>
    <submittedName>
        <fullName evidence="8">Sugar transporter, putative</fullName>
    </submittedName>
</protein>
<dbReference type="PROSITE" id="PS50850">
    <property type="entry name" value="MFS"/>
    <property type="match status" value="1"/>
</dbReference>
<dbReference type="PANTHER" id="PTHR23511:SF5">
    <property type="entry name" value="MAJOR FACILITATOR-TYPE TRANSPORTER HXNZ-RELATED"/>
    <property type="match status" value="1"/>
</dbReference>
<feature type="transmembrane region" description="Helical" evidence="6">
    <location>
        <begin position="342"/>
        <end position="360"/>
    </location>
</feature>
<keyword evidence="5 6" id="KW-0472">Membrane</keyword>
<feature type="transmembrane region" description="Helical" evidence="6">
    <location>
        <begin position="117"/>
        <end position="138"/>
    </location>
</feature>
<feature type="transmembrane region" description="Helical" evidence="6">
    <location>
        <begin position="150"/>
        <end position="171"/>
    </location>
</feature>
<dbReference type="InParanoid" id="B9RHS3"/>